<keyword evidence="4" id="KW-0049">Antioxidant</keyword>
<dbReference type="PANTHER" id="PTHR42801:SF4">
    <property type="entry name" value="AHPC_TSA FAMILY PROTEIN"/>
    <property type="match status" value="1"/>
</dbReference>
<name>A0ABT5HNR7_9CAUL</name>
<evidence type="ECO:0000256" key="9">
    <source>
        <dbReference type="ARBA" id="ARBA00038489"/>
    </source>
</evidence>
<dbReference type="SUPFAM" id="SSF52833">
    <property type="entry name" value="Thioredoxin-like"/>
    <property type="match status" value="1"/>
</dbReference>
<dbReference type="EMBL" id="JAQQKX010000001">
    <property type="protein sequence ID" value="MDC7681705.1"/>
    <property type="molecule type" value="Genomic_DNA"/>
</dbReference>
<evidence type="ECO:0000256" key="11">
    <source>
        <dbReference type="ARBA" id="ARBA00049091"/>
    </source>
</evidence>
<keyword evidence="6" id="KW-1015">Disulfide bond</keyword>
<keyword evidence="14" id="KW-1185">Reference proteome</keyword>
<evidence type="ECO:0000313" key="14">
    <source>
        <dbReference type="Proteomes" id="UP001214854"/>
    </source>
</evidence>
<dbReference type="Pfam" id="PF00578">
    <property type="entry name" value="AhpC-TSA"/>
    <property type="match status" value="1"/>
</dbReference>
<keyword evidence="7" id="KW-0676">Redox-active center</keyword>
<dbReference type="InterPro" id="IPR036249">
    <property type="entry name" value="Thioredoxin-like_sf"/>
</dbReference>
<evidence type="ECO:0000256" key="2">
    <source>
        <dbReference type="ARBA" id="ARBA00013017"/>
    </source>
</evidence>
<evidence type="ECO:0000313" key="13">
    <source>
        <dbReference type="EMBL" id="MDC7681705.1"/>
    </source>
</evidence>
<comment type="function">
    <text evidence="1">Thiol-specific peroxidase that catalyzes the reduction of hydrogen peroxide and organic hydroperoxides to water and alcohols, respectively. Plays a role in cell protection against oxidative stress by detoxifying peroxides and as sensor of hydrogen peroxide-mediated signaling events.</text>
</comment>
<keyword evidence="3" id="KW-0575">Peroxidase</keyword>
<evidence type="ECO:0000256" key="1">
    <source>
        <dbReference type="ARBA" id="ARBA00003330"/>
    </source>
</evidence>
<feature type="domain" description="Thioredoxin" evidence="12">
    <location>
        <begin position="10"/>
        <end position="164"/>
    </location>
</feature>
<dbReference type="PANTHER" id="PTHR42801">
    <property type="entry name" value="THIOREDOXIN-DEPENDENT PEROXIDE REDUCTASE"/>
    <property type="match status" value="1"/>
</dbReference>
<dbReference type="Proteomes" id="UP001214854">
    <property type="component" value="Unassembled WGS sequence"/>
</dbReference>
<evidence type="ECO:0000256" key="6">
    <source>
        <dbReference type="ARBA" id="ARBA00023157"/>
    </source>
</evidence>
<evidence type="ECO:0000256" key="5">
    <source>
        <dbReference type="ARBA" id="ARBA00023002"/>
    </source>
</evidence>
<dbReference type="InterPro" id="IPR013766">
    <property type="entry name" value="Thioredoxin_domain"/>
</dbReference>
<protein>
    <recommendedName>
        <fullName evidence="2">thioredoxin-dependent peroxiredoxin</fullName>
        <ecNumber evidence="2">1.11.1.24</ecNumber>
    </recommendedName>
    <alternativeName>
        <fullName evidence="8">Thioredoxin peroxidase</fullName>
    </alternativeName>
    <alternativeName>
        <fullName evidence="10">Thioredoxin-dependent peroxiredoxin Bcp</fullName>
    </alternativeName>
</protein>
<dbReference type="RefSeq" id="WP_272746222.1">
    <property type="nucleotide sequence ID" value="NZ_JAQQKX010000001.1"/>
</dbReference>
<dbReference type="Gene3D" id="3.40.30.10">
    <property type="entry name" value="Glutaredoxin"/>
    <property type="match status" value="1"/>
</dbReference>
<gene>
    <name evidence="13" type="ORF">PQU92_00305</name>
</gene>
<keyword evidence="5" id="KW-0560">Oxidoreductase</keyword>
<evidence type="ECO:0000256" key="3">
    <source>
        <dbReference type="ARBA" id="ARBA00022559"/>
    </source>
</evidence>
<reference evidence="13 14" key="1">
    <citation type="submission" date="2023-01" db="EMBL/GenBank/DDBJ databases">
        <title>Novel species of the genus Asticcacaulis isolated from rivers.</title>
        <authorList>
            <person name="Lu H."/>
        </authorList>
    </citation>
    <scope>NUCLEOTIDE SEQUENCE [LARGE SCALE GENOMIC DNA]</scope>
    <source>
        <strain evidence="13 14">BYS171W</strain>
    </source>
</reference>
<evidence type="ECO:0000259" key="12">
    <source>
        <dbReference type="PROSITE" id="PS51352"/>
    </source>
</evidence>
<dbReference type="EC" id="1.11.1.24" evidence="2"/>
<comment type="similarity">
    <text evidence="9">Belongs to the peroxiredoxin family. BCP/PrxQ subfamily.</text>
</comment>
<dbReference type="CDD" id="cd03017">
    <property type="entry name" value="PRX_BCP"/>
    <property type="match status" value="1"/>
</dbReference>
<proteinExistence type="inferred from homology"/>
<evidence type="ECO:0000256" key="7">
    <source>
        <dbReference type="ARBA" id="ARBA00023284"/>
    </source>
</evidence>
<evidence type="ECO:0000256" key="10">
    <source>
        <dbReference type="ARBA" id="ARBA00042639"/>
    </source>
</evidence>
<dbReference type="InterPro" id="IPR000866">
    <property type="entry name" value="AhpC/TSA"/>
</dbReference>
<sequence>MAKKTTPATEFKPYPAPDFALPSDEGKSLSLKDLAGKWVVLFLYPTDNTPTCTQEALDFTAAAPDFAALGATVIGLSKDDLKSHARFRAKHSLTMPLLSDESTTTIAAFGSWGEKSLYGRAYMGTDRSTFLIDPQGQVRAEWRKVRLKGHVQAVLDTLRLIQNT</sequence>
<comment type="caution">
    <text evidence="13">The sequence shown here is derived from an EMBL/GenBank/DDBJ whole genome shotgun (WGS) entry which is preliminary data.</text>
</comment>
<organism evidence="13 14">
    <name type="scientific">Asticcacaulis aquaticus</name>
    <dbReference type="NCBI Taxonomy" id="2984212"/>
    <lineage>
        <taxon>Bacteria</taxon>
        <taxon>Pseudomonadati</taxon>
        <taxon>Pseudomonadota</taxon>
        <taxon>Alphaproteobacteria</taxon>
        <taxon>Caulobacterales</taxon>
        <taxon>Caulobacteraceae</taxon>
        <taxon>Asticcacaulis</taxon>
    </lineage>
</organism>
<evidence type="ECO:0000256" key="8">
    <source>
        <dbReference type="ARBA" id="ARBA00032824"/>
    </source>
</evidence>
<evidence type="ECO:0000256" key="4">
    <source>
        <dbReference type="ARBA" id="ARBA00022862"/>
    </source>
</evidence>
<comment type="catalytic activity">
    <reaction evidence="11">
        <text>a hydroperoxide + [thioredoxin]-dithiol = an alcohol + [thioredoxin]-disulfide + H2O</text>
        <dbReference type="Rhea" id="RHEA:62620"/>
        <dbReference type="Rhea" id="RHEA-COMP:10698"/>
        <dbReference type="Rhea" id="RHEA-COMP:10700"/>
        <dbReference type="ChEBI" id="CHEBI:15377"/>
        <dbReference type="ChEBI" id="CHEBI:29950"/>
        <dbReference type="ChEBI" id="CHEBI:30879"/>
        <dbReference type="ChEBI" id="CHEBI:35924"/>
        <dbReference type="ChEBI" id="CHEBI:50058"/>
        <dbReference type="EC" id="1.11.1.24"/>
    </reaction>
</comment>
<dbReference type="PROSITE" id="PS51352">
    <property type="entry name" value="THIOREDOXIN_2"/>
    <property type="match status" value="1"/>
</dbReference>
<accession>A0ABT5HNR7</accession>
<dbReference type="InterPro" id="IPR050924">
    <property type="entry name" value="Peroxiredoxin_BCP/PrxQ"/>
</dbReference>